<comment type="caution">
    <text evidence="2">The sequence shown here is derived from an EMBL/GenBank/DDBJ whole genome shotgun (WGS) entry which is preliminary data.</text>
</comment>
<reference evidence="3" key="1">
    <citation type="journal article" date="2019" name="Int. J. Syst. Evol. Microbiol.">
        <title>The Global Catalogue of Microorganisms (GCM) 10K type strain sequencing project: providing services to taxonomists for standard genome sequencing and annotation.</title>
        <authorList>
            <consortium name="The Broad Institute Genomics Platform"/>
            <consortium name="The Broad Institute Genome Sequencing Center for Infectious Disease"/>
            <person name="Wu L."/>
            <person name="Ma J."/>
        </authorList>
    </citation>
    <scope>NUCLEOTIDE SEQUENCE [LARGE SCALE GENOMIC DNA]</scope>
    <source>
        <strain evidence="3">CCM 8725</strain>
    </source>
</reference>
<protein>
    <submittedName>
        <fullName evidence="2">Class I SAM-dependent methyltransferase</fullName>
        <ecNumber evidence="2">2.1.1.-</ecNumber>
    </submittedName>
</protein>
<proteinExistence type="predicted"/>
<dbReference type="Gene3D" id="3.40.50.150">
    <property type="entry name" value="Vaccinia Virus protein VP39"/>
    <property type="match status" value="1"/>
</dbReference>
<evidence type="ECO:0000313" key="3">
    <source>
        <dbReference type="Proteomes" id="UP001597448"/>
    </source>
</evidence>
<evidence type="ECO:0000259" key="1">
    <source>
        <dbReference type="Pfam" id="PF08242"/>
    </source>
</evidence>
<dbReference type="Proteomes" id="UP001597448">
    <property type="component" value="Unassembled WGS sequence"/>
</dbReference>
<dbReference type="InterPro" id="IPR013217">
    <property type="entry name" value="Methyltransf_12"/>
</dbReference>
<feature type="domain" description="Methyltransferase type 12" evidence="1">
    <location>
        <begin position="67"/>
        <end position="165"/>
    </location>
</feature>
<keyword evidence="2" id="KW-0489">Methyltransferase</keyword>
<dbReference type="SUPFAM" id="SSF53335">
    <property type="entry name" value="S-adenosyl-L-methionine-dependent methyltransferases"/>
    <property type="match status" value="1"/>
</dbReference>
<name>A0ABW5F5P8_9BACL</name>
<dbReference type="GO" id="GO:0032259">
    <property type="term" value="P:methylation"/>
    <property type="evidence" value="ECO:0007669"/>
    <property type="project" value="UniProtKB-KW"/>
</dbReference>
<dbReference type="RefSeq" id="WP_209994074.1">
    <property type="nucleotide sequence ID" value="NZ_JBHSVQ010000001.1"/>
</dbReference>
<dbReference type="InterPro" id="IPR029063">
    <property type="entry name" value="SAM-dependent_MTases_sf"/>
</dbReference>
<organism evidence="2 3">
    <name type="scientific">Paenibacillus rhizoplanae</name>
    <dbReference type="NCBI Taxonomy" id="1917181"/>
    <lineage>
        <taxon>Bacteria</taxon>
        <taxon>Bacillati</taxon>
        <taxon>Bacillota</taxon>
        <taxon>Bacilli</taxon>
        <taxon>Bacillales</taxon>
        <taxon>Paenibacillaceae</taxon>
        <taxon>Paenibacillus</taxon>
    </lineage>
</organism>
<dbReference type="Pfam" id="PF08242">
    <property type="entry name" value="Methyltransf_12"/>
    <property type="match status" value="1"/>
</dbReference>
<sequence length="255" mass="28231">MNRRTSNTANTANIANTANTGSAWEQADGDQYVQNISRKIPGYQLQYDLMDTLLTARLDKREKQELLIVGAGGGQEILKLGLSHPAWSFSGLDTSQRMLQAAQQRLESAGLMNRVQLHHAEITAWSCDTRYDAATCMLVLHFLPGREKKLALLRSIAARLRPGAPLCMSAICGVPGTPAWELQMEGWRLHMLGNGIAEEQWQTFEQSFGVTSHPLPAQDMEELLVEAGFTAVSRFFGAYLIDGWVAVNAQDQQLE</sequence>
<gene>
    <name evidence="2" type="ORF">ACFSX3_04555</name>
</gene>
<evidence type="ECO:0000313" key="2">
    <source>
        <dbReference type="EMBL" id="MFD2409127.1"/>
    </source>
</evidence>
<dbReference type="EC" id="2.1.1.-" evidence="2"/>
<keyword evidence="2" id="KW-0808">Transferase</keyword>
<dbReference type="EMBL" id="JBHUKY010000012">
    <property type="protein sequence ID" value="MFD2409127.1"/>
    <property type="molecule type" value="Genomic_DNA"/>
</dbReference>
<keyword evidence="3" id="KW-1185">Reference proteome</keyword>
<accession>A0ABW5F5P8</accession>
<dbReference type="GO" id="GO:0008168">
    <property type="term" value="F:methyltransferase activity"/>
    <property type="evidence" value="ECO:0007669"/>
    <property type="project" value="UniProtKB-KW"/>
</dbReference>